<reference evidence="2" key="1">
    <citation type="submission" date="2016-10" db="EMBL/GenBank/DDBJ databases">
        <authorList>
            <person name="Varghese N."/>
            <person name="Submissions S."/>
        </authorList>
    </citation>
    <scope>NUCLEOTIDE SEQUENCE [LARGE SCALE GENOMIC DNA]</scope>
    <source>
        <strain evidence="2">DSM 44209</strain>
    </source>
</reference>
<organism evidence="1 2">
    <name type="scientific">Geodermatophilus poikilotrophus</name>
    <dbReference type="NCBI Taxonomy" id="1333667"/>
    <lineage>
        <taxon>Bacteria</taxon>
        <taxon>Bacillati</taxon>
        <taxon>Actinomycetota</taxon>
        <taxon>Actinomycetes</taxon>
        <taxon>Geodermatophilales</taxon>
        <taxon>Geodermatophilaceae</taxon>
        <taxon>Geodermatophilus</taxon>
    </lineage>
</organism>
<sequence length="128" mass="14270">MRQSGCRRPYRRLVELERVLREDDGELVGHLGVDRRGGADVWVAHAVFGSALRAFPDRAEAAAFLRRSGLPLLAERWWYRPADDAEWRPTVLVEARPGAVTVRFGSDPYDTVVLTGEALGRLTLTPTG</sequence>
<accession>A0A1I0DV28</accession>
<keyword evidence="2" id="KW-1185">Reference proteome</keyword>
<dbReference type="Proteomes" id="UP000198507">
    <property type="component" value="Unassembled WGS sequence"/>
</dbReference>
<evidence type="ECO:0000313" key="2">
    <source>
        <dbReference type="Proteomes" id="UP000198507"/>
    </source>
</evidence>
<gene>
    <name evidence="1" type="ORF">SAMN04488546_2176</name>
</gene>
<proteinExistence type="predicted"/>
<evidence type="ECO:0000313" key="1">
    <source>
        <dbReference type="EMBL" id="SET36515.1"/>
    </source>
</evidence>
<dbReference type="EMBL" id="FOIE01000004">
    <property type="protein sequence ID" value="SET36515.1"/>
    <property type="molecule type" value="Genomic_DNA"/>
</dbReference>
<protein>
    <submittedName>
        <fullName evidence="1">Uncharacterized protein</fullName>
    </submittedName>
</protein>
<name>A0A1I0DV28_9ACTN</name>
<dbReference type="AlphaFoldDB" id="A0A1I0DV28"/>